<dbReference type="RefSeq" id="XP_016499112.2">
    <property type="nucleotide sequence ID" value="XM_016643626.2"/>
</dbReference>
<dbReference type="PANTHER" id="PTHR14449">
    <property type="entry name" value="FANCONI ANEMIA GROUP F PROTEIN FANCF"/>
    <property type="match status" value="1"/>
</dbReference>
<proteinExistence type="predicted"/>
<dbReference type="GO" id="GO:0043240">
    <property type="term" value="C:Fanconi anaemia nuclear complex"/>
    <property type="evidence" value="ECO:0000318"/>
    <property type="project" value="GO_Central"/>
</dbReference>
<dbReference type="PaxDb" id="4097-A0A1S4CD19"/>
<gene>
    <name evidence="2" type="primary">LOC107817760</name>
</gene>
<dbReference type="OrthoDB" id="1930482at2759"/>
<dbReference type="GO" id="GO:0006974">
    <property type="term" value="P:DNA damage response"/>
    <property type="evidence" value="ECO:0000318"/>
    <property type="project" value="GO_Central"/>
</dbReference>
<reference evidence="1" key="1">
    <citation type="journal article" date="2014" name="Nat. Commun.">
        <title>The tobacco genome sequence and its comparison with those of tomato and potato.</title>
        <authorList>
            <person name="Sierro N."/>
            <person name="Battey J.N."/>
            <person name="Ouadi S."/>
            <person name="Bakaher N."/>
            <person name="Bovet L."/>
            <person name="Willig A."/>
            <person name="Goepfert S."/>
            <person name="Peitsch M.C."/>
            <person name="Ivanov N.V."/>
        </authorList>
    </citation>
    <scope>NUCLEOTIDE SEQUENCE [LARGE SCALE GENOMIC DNA]</scope>
</reference>
<dbReference type="KEGG" id="nta:107817760"/>
<evidence type="ECO:0000313" key="1">
    <source>
        <dbReference type="Proteomes" id="UP000790787"/>
    </source>
</evidence>
<dbReference type="RefSeq" id="XP_016499112.1">
    <property type="nucleotide sequence ID" value="XM_016643626.1"/>
</dbReference>
<dbReference type="STRING" id="4097.A0A1S4CD19"/>
<name>A0A1S4CD19_TOBAC</name>
<dbReference type="PANTHER" id="PTHR14449:SF2">
    <property type="entry name" value="FANCONI ANEMIA GROUP F PROTEIN"/>
    <property type="match status" value="1"/>
</dbReference>
<dbReference type="GO" id="GO:0036297">
    <property type="term" value="P:interstrand cross-link repair"/>
    <property type="evidence" value="ECO:0007669"/>
    <property type="project" value="InterPro"/>
</dbReference>
<dbReference type="OMA" id="CLYTFHI"/>
<protein>
    <submittedName>
        <fullName evidence="2">Uncharacterized protein LOC107817760</fullName>
    </submittedName>
</protein>
<dbReference type="InterPro" id="IPR035428">
    <property type="entry name" value="FANCF"/>
</dbReference>
<dbReference type="Pfam" id="PF11107">
    <property type="entry name" value="FANCF"/>
    <property type="match status" value="1"/>
</dbReference>
<sequence length="510" mass="57597">MGPPPPEYKHLITWLIEGKLLPLPFQSTSASLNKAGKVSAGKMAGWSYPDLSLEDLLKAVKGFIEMVNLASGYQSSGRIAHWDSLNINKALQWALFLQDVMRDLSSSDDYRDSLEELDTALCEMASHPSFPQGIAHVSSKVLSKARDFMLEHLISAFPLRDGHLKALLTANVEMDYHMHQKTDGRSLNGYFETLMCNTSRNDFINERNFLMEESINSSPNSSPSGQADDSISCGFSLFTAHTLERRQLTISLISSAETGLDVLSSGLRDLYEREDNNALNVKVKHTTNFMTEERPIGSVAWNSWKSRNLTYLLDKRTIRLVSGASLLFSAPKSQWIQVFQRIDLSSQTEDSLCEIVELLLLGCVADRWSSLIDRLMLSFCEFVTNSRLSNEVHSLVLRGCRNFCCREEIMNSKVNGIIEYLEVFLHNRLYLLWELSPVLAAFAIPSWSNLFRKYLTELDAQVIGDFSLTRSYNSTKERKEHKECDVAERIWCLHVCHVGGSDIESASFST</sequence>
<reference evidence="2" key="2">
    <citation type="submission" date="2025-08" db="UniProtKB">
        <authorList>
            <consortium name="RefSeq"/>
        </authorList>
    </citation>
    <scope>IDENTIFICATION</scope>
    <source>
        <tissue evidence="2">Leaf</tissue>
    </source>
</reference>
<accession>A0A1S4CD19</accession>
<dbReference type="Proteomes" id="UP000790787">
    <property type="component" value="Chromosome 22"/>
</dbReference>
<keyword evidence="1" id="KW-1185">Reference proteome</keyword>
<dbReference type="AlphaFoldDB" id="A0A1S4CD19"/>
<evidence type="ECO:0000313" key="2">
    <source>
        <dbReference type="RefSeq" id="XP_016499112.2"/>
    </source>
</evidence>
<organism evidence="1 2">
    <name type="scientific">Nicotiana tabacum</name>
    <name type="common">Common tobacco</name>
    <dbReference type="NCBI Taxonomy" id="4097"/>
    <lineage>
        <taxon>Eukaryota</taxon>
        <taxon>Viridiplantae</taxon>
        <taxon>Streptophyta</taxon>
        <taxon>Embryophyta</taxon>
        <taxon>Tracheophyta</taxon>
        <taxon>Spermatophyta</taxon>
        <taxon>Magnoliopsida</taxon>
        <taxon>eudicotyledons</taxon>
        <taxon>Gunneridae</taxon>
        <taxon>Pentapetalae</taxon>
        <taxon>asterids</taxon>
        <taxon>lamiids</taxon>
        <taxon>Solanales</taxon>
        <taxon>Solanaceae</taxon>
        <taxon>Nicotianoideae</taxon>
        <taxon>Nicotianeae</taxon>
        <taxon>Nicotiana</taxon>
    </lineage>
</organism>
<dbReference type="GeneID" id="107817760"/>